<feature type="transmembrane region" description="Helical" evidence="1">
    <location>
        <begin position="14"/>
        <end position="36"/>
    </location>
</feature>
<dbReference type="EMBL" id="JAAZHI010000139">
    <property type="protein sequence ID" value="NLA55989.1"/>
    <property type="molecule type" value="Genomic_DNA"/>
</dbReference>
<protein>
    <recommendedName>
        <fullName evidence="4">Secreted protein</fullName>
    </recommendedName>
</protein>
<organism evidence="2 3">
    <name type="scientific">Corynebacterium humireducens</name>
    <dbReference type="NCBI Taxonomy" id="1223514"/>
    <lineage>
        <taxon>Bacteria</taxon>
        <taxon>Bacillati</taxon>
        <taxon>Actinomycetota</taxon>
        <taxon>Actinomycetes</taxon>
        <taxon>Mycobacteriales</taxon>
        <taxon>Corynebacteriaceae</taxon>
        <taxon>Corynebacterium</taxon>
    </lineage>
</organism>
<dbReference type="AlphaFoldDB" id="A0A7X6PNK2"/>
<gene>
    <name evidence="2" type="ORF">GX859_06805</name>
</gene>
<sequence>MRQYRLQPTTDRTWWSTMFGVTAVILLLPAALLLVVPTRDVSERVELGLSQYDWTIPLEMECRPSTDVLVKGWTCGPVLMQTLITEGGTDPDRTLRRMMRALVFGPVSEDAEMLREGDARMIIDPTNRAVGISLEGTGENRGLTMVALLSGPGEHLAPLSDTIWREFTGNALPAGAQEAIVSTSGDRDGGLRLPIELTQVMAE</sequence>
<keyword evidence="1" id="KW-0812">Transmembrane</keyword>
<evidence type="ECO:0000313" key="2">
    <source>
        <dbReference type="EMBL" id="NLA55989.1"/>
    </source>
</evidence>
<dbReference type="Proteomes" id="UP000557899">
    <property type="component" value="Unassembled WGS sequence"/>
</dbReference>
<evidence type="ECO:0000256" key="1">
    <source>
        <dbReference type="SAM" id="Phobius"/>
    </source>
</evidence>
<reference evidence="2 3" key="1">
    <citation type="journal article" date="2020" name="Biotechnol. Biofuels">
        <title>New insights from the biogas microbiome by comprehensive genome-resolved metagenomics of nearly 1600 species originating from multiple anaerobic digesters.</title>
        <authorList>
            <person name="Campanaro S."/>
            <person name="Treu L."/>
            <person name="Rodriguez-R L.M."/>
            <person name="Kovalovszki A."/>
            <person name="Ziels R.M."/>
            <person name="Maus I."/>
            <person name="Zhu X."/>
            <person name="Kougias P.G."/>
            <person name="Basile A."/>
            <person name="Luo G."/>
            <person name="Schluter A."/>
            <person name="Konstantinidis K.T."/>
            <person name="Angelidaki I."/>
        </authorList>
    </citation>
    <scope>NUCLEOTIDE SEQUENCE [LARGE SCALE GENOMIC DNA]</scope>
    <source>
        <strain evidence="2">AS15tlH2ME_198</strain>
    </source>
</reference>
<evidence type="ECO:0000313" key="3">
    <source>
        <dbReference type="Proteomes" id="UP000557899"/>
    </source>
</evidence>
<keyword evidence="1" id="KW-0472">Membrane</keyword>
<evidence type="ECO:0008006" key="4">
    <source>
        <dbReference type="Google" id="ProtNLM"/>
    </source>
</evidence>
<name>A0A7X6PNK2_9CORY</name>
<keyword evidence="1" id="KW-1133">Transmembrane helix</keyword>
<comment type="caution">
    <text evidence="2">The sequence shown here is derived from an EMBL/GenBank/DDBJ whole genome shotgun (WGS) entry which is preliminary data.</text>
</comment>
<accession>A0A7X6PNK2</accession>
<proteinExistence type="predicted"/>